<dbReference type="InterPro" id="IPR020846">
    <property type="entry name" value="MFS_dom"/>
</dbReference>
<dbReference type="GO" id="GO:0022857">
    <property type="term" value="F:transmembrane transporter activity"/>
    <property type="evidence" value="ECO:0007669"/>
    <property type="project" value="InterPro"/>
</dbReference>
<proteinExistence type="predicted"/>
<dbReference type="InterPro" id="IPR011701">
    <property type="entry name" value="MFS"/>
</dbReference>
<feature type="transmembrane region" description="Helical" evidence="6">
    <location>
        <begin position="132"/>
        <end position="154"/>
    </location>
</feature>
<feature type="transmembrane region" description="Helical" evidence="6">
    <location>
        <begin position="345"/>
        <end position="363"/>
    </location>
</feature>
<dbReference type="SUPFAM" id="SSF103473">
    <property type="entry name" value="MFS general substrate transporter"/>
    <property type="match status" value="1"/>
</dbReference>
<dbReference type="Gene3D" id="1.20.1250.20">
    <property type="entry name" value="MFS general substrate transporter like domains"/>
    <property type="match status" value="1"/>
</dbReference>
<keyword evidence="2" id="KW-0813">Transport</keyword>
<feature type="transmembrane region" description="Helical" evidence="6">
    <location>
        <begin position="46"/>
        <end position="63"/>
    </location>
</feature>
<evidence type="ECO:0000256" key="2">
    <source>
        <dbReference type="ARBA" id="ARBA00022448"/>
    </source>
</evidence>
<sequence>MNRPKRTAILIGLLLCMGASTIMQTYFSSALPAISDSFNSVSFYSWVHGSYILASSAVIILSSSLCQKFGNRKNFIIGSLLFGLGTIIAPFSSSMLYLVIARIAMGIGAGVVVPATYGIIAEQFEKEKYAAVFAAFAVVQIVFNGLGSLAGGYLPHIASWQVIFYILLPVEMLSFWLVFRNLSDSVPVIQIVPFQFQQHLLMIIAILLVTLGIEQAYHQQYLVLVFGAVLLFLVVRKDANNGNVLLPKEFVSDPLLRNLCFQVFLLGAFYNVCLAYLPSLMQFSMGLSADTAGNLLAVFVVLMGIGSILGGLIKISEGPVILIGWSAGLMGSIFMPFFFTLSVGLLGFGSGVLTSVLLAYTSTRTRGNAAGVNSTAHLIRNFGGSIGTILFQFSLNYPQRYYIGGVVILALSGLIAASLSFRFKTM</sequence>
<feature type="transmembrane region" description="Helical" evidence="6">
    <location>
        <begin position="375"/>
        <end position="395"/>
    </location>
</feature>
<evidence type="ECO:0000256" key="3">
    <source>
        <dbReference type="ARBA" id="ARBA00022692"/>
    </source>
</evidence>
<protein>
    <submittedName>
        <fullName evidence="8">Major Facilitator Superfamily protein</fullName>
    </submittedName>
</protein>
<feature type="transmembrane region" description="Helical" evidence="6">
    <location>
        <begin position="160"/>
        <end position="179"/>
    </location>
</feature>
<comment type="subcellular location">
    <subcellularLocation>
        <location evidence="1">Cell membrane</location>
        <topology evidence="1">Multi-pass membrane protein</topology>
    </subcellularLocation>
</comment>
<evidence type="ECO:0000256" key="5">
    <source>
        <dbReference type="ARBA" id="ARBA00023136"/>
    </source>
</evidence>
<keyword evidence="5 6" id="KW-0472">Membrane</keyword>
<organism evidence="8 9">
    <name type="scientific">Anaerocolumna jejuensis DSM 15929</name>
    <dbReference type="NCBI Taxonomy" id="1121322"/>
    <lineage>
        <taxon>Bacteria</taxon>
        <taxon>Bacillati</taxon>
        <taxon>Bacillota</taxon>
        <taxon>Clostridia</taxon>
        <taxon>Lachnospirales</taxon>
        <taxon>Lachnospiraceae</taxon>
        <taxon>Anaerocolumna</taxon>
    </lineage>
</organism>
<evidence type="ECO:0000256" key="1">
    <source>
        <dbReference type="ARBA" id="ARBA00004651"/>
    </source>
</evidence>
<reference evidence="8 9" key="1">
    <citation type="submission" date="2016-11" db="EMBL/GenBank/DDBJ databases">
        <authorList>
            <person name="Jaros S."/>
            <person name="Januszkiewicz K."/>
            <person name="Wedrychowicz H."/>
        </authorList>
    </citation>
    <scope>NUCLEOTIDE SEQUENCE [LARGE SCALE GENOMIC DNA]</scope>
    <source>
        <strain evidence="8 9">DSM 15929</strain>
    </source>
</reference>
<evidence type="ECO:0000256" key="6">
    <source>
        <dbReference type="SAM" id="Phobius"/>
    </source>
</evidence>
<name>A0A1M6XEG6_9FIRM</name>
<evidence type="ECO:0000313" key="8">
    <source>
        <dbReference type="EMBL" id="SHL04410.1"/>
    </source>
</evidence>
<keyword evidence="9" id="KW-1185">Reference proteome</keyword>
<feature type="transmembrane region" description="Helical" evidence="6">
    <location>
        <begin position="401"/>
        <end position="421"/>
    </location>
</feature>
<dbReference type="PANTHER" id="PTHR42718">
    <property type="entry name" value="MAJOR FACILITATOR SUPERFAMILY MULTIDRUG TRANSPORTER MFSC"/>
    <property type="match status" value="1"/>
</dbReference>
<dbReference type="Gene3D" id="1.20.1720.10">
    <property type="entry name" value="Multidrug resistance protein D"/>
    <property type="match status" value="1"/>
</dbReference>
<evidence type="ECO:0000313" key="9">
    <source>
        <dbReference type="Proteomes" id="UP000184386"/>
    </source>
</evidence>
<dbReference type="EMBL" id="FRAC01000022">
    <property type="protein sequence ID" value="SHL04410.1"/>
    <property type="molecule type" value="Genomic_DNA"/>
</dbReference>
<feature type="transmembrane region" description="Helical" evidence="6">
    <location>
        <begin position="320"/>
        <end position="339"/>
    </location>
</feature>
<keyword evidence="4 6" id="KW-1133">Transmembrane helix</keyword>
<dbReference type="GO" id="GO:0005886">
    <property type="term" value="C:plasma membrane"/>
    <property type="evidence" value="ECO:0007669"/>
    <property type="project" value="UniProtKB-SubCell"/>
</dbReference>
<dbReference type="RefSeq" id="WP_073278568.1">
    <property type="nucleotide sequence ID" value="NZ_FRAC01000022.1"/>
</dbReference>
<dbReference type="AlphaFoldDB" id="A0A1M6XEG6"/>
<feature type="transmembrane region" description="Helical" evidence="6">
    <location>
        <begin position="219"/>
        <end position="235"/>
    </location>
</feature>
<evidence type="ECO:0000259" key="7">
    <source>
        <dbReference type="PROSITE" id="PS50850"/>
    </source>
</evidence>
<accession>A0A1M6XEG6</accession>
<dbReference type="Pfam" id="PF07690">
    <property type="entry name" value="MFS_1"/>
    <property type="match status" value="1"/>
</dbReference>
<gene>
    <name evidence="8" type="ORF">SAMN02745136_03940</name>
</gene>
<feature type="transmembrane region" description="Helical" evidence="6">
    <location>
        <begin position="99"/>
        <end position="120"/>
    </location>
</feature>
<dbReference type="PANTHER" id="PTHR42718:SF9">
    <property type="entry name" value="MAJOR FACILITATOR SUPERFAMILY MULTIDRUG TRANSPORTER MFSC"/>
    <property type="match status" value="1"/>
</dbReference>
<dbReference type="Proteomes" id="UP000184386">
    <property type="component" value="Unassembled WGS sequence"/>
</dbReference>
<feature type="transmembrane region" description="Helical" evidence="6">
    <location>
        <begin position="191"/>
        <end position="213"/>
    </location>
</feature>
<feature type="transmembrane region" description="Helical" evidence="6">
    <location>
        <begin position="255"/>
        <end position="277"/>
    </location>
</feature>
<feature type="transmembrane region" description="Helical" evidence="6">
    <location>
        <begin position="292"/>
        <end position="313"/>
    </location>
</feature>
<keyword evidence="3 6" id="KW-0812">Transmembrane</keyword>
<dbReference type="STRING" id="1121322.SAMN02745136_03940"/>
<dbReference type="InterPro" id="IPR036259">
    <property type="entry name" value="MFS_trans_sf"/>
</dbReference>
<evidence type="ECO:0000256" key="4">
    <source>
        <dbReference type="ARBA" id="ARBA00022989"/>
    </source>
</evidence>
<dbReference type="OrthoDB" id="6360at2"/>
<feature type="domain" description="Major facilitator superfamily (MFS) profile" evidence="7">
    <location>
        <begin position="5"/>
        <end position="426"/>
    </location>
</feature>
<feature type="transmembrane region" description="Helical" evidence="6">
    <location>
        <begin position="75"/>
        <end position="93"/>
    </location>
</feature>
<dbReference type="PROSITE" id="PS50850">
    <property type="entry name" value="MFS"/>
    <property type="match status" value="1"/>
</dbReference>